<sequence>MSNPTDDEVFVTKLCIPFTRTNQLVSAIKPEPQEYENFDNNCTSIEPPRKILPAVSIPSGTTGPTLLPSSTVYHSRPSSLDVSAAIPNRSVQSGVAVTGVGSHSIATQINATVSAGQQTAPPIGHVSSAATLLSHPSVAVPNLTAITPLLVSNLTPSDLRKPPESMNNPNLLPTLINSSAQSTFGLINPCHFTEHNSYSTHSHVHPVPHTVIANPNARLNVFTQLVSRSSCPTSNTITSGLSGPVSFASIPMSTHPGRNLLATGSGAGGVSATAIHAPIRPRFSSPALSTWPSNAPTSTVNLLPKMAIPSGVGPIPPAPQYTHRGTVSGASGGVGVLRHGPEYSTATAMTNVTVVQAQSTAQLQYTPRTLYCSTEASRQAMTNEARYSAASSVSVPVTRAPGKIQPAETNNQSPASSPCLSGSVNETDLLLWGRLVRLSDGSVHFPGLGRLLFSSPQSVLRQIRRIASSEESLSLQLPPLAVDMVPVTEARINNWLGPTSTELGSRKGFHVCLCCHQAFSNRALYDSHMKRPVARILYRCHLCRGSESAHLPPPIATAIATTSASNGPTNLSTHNLDSDSNSIGQNNCGTSSTIVHENTERSNDTDNSPYCTVLPGGIIKAPNRCAIYSHMACMHSNHPTSTWALLPALLTICPLSESAWSIPSFQLSRHFSVSEVTTTSVSATSTSVTVSTQASDTTTQPADEENRLGTTSTLQAVQYGKTPEDTGPAVVSNGSGTTVTATSTGADQNGTPGGAADIFTQVEPEDQPTFYQSGMELTELWCDFERALNEAVSYQPLDFLTSSAYHSDGPQFRLSSVADDYSPYGLWRSSLVTNPAMGSALNFHLSHSHHASRHNSDTSAIFPLPDPESPLAQTILLSAGADLWKSHLFLSAWCQQNKPVPTQMNGSGGPIVIGEDDEEDLERREATTDVPVSPASEDPIRAPDSPAPGPSPNELNGSLSQLDRWVVSAEPNSTKSEKTTADVQSHSTTNPLPIKDNVESGLLRCLICNFRANTPGELQHHLSGAQPFTLTKCALCGQAVCVRQPNLCAVKAHLLLHLDCFLMCPQCGFTPPSHFTPDSAELCLRIHLRFVCFHYNVLQVYLCTRCQGQGKAFHSLTNLCQHYFDRHSVRVYACLWCARQTGSQIPARTESTAGVTSISNGSDSRTPNGTVDTTADGLDGCRSLNGPSSDTPPTTTSHTPERSGTPPQKPSFSLANTRELLLHMRNSHRKLLILPSSTGPSGTATTTTSTISTAENTTPVATVAMAIANTTTSLRQGTTADSLPTQPVSDGELLSSEIDRLCTPTLTGRCSVDSNVSTEKRSSTGSVVGTGNLNSTDPPTSTRSGDVQAPLCLLPSVDFSCGYKCSECNQVFDNRDAFSRHFRVRHPWGYSAVCCYRCFGSCKRLSYKLDEFRRHAAVCGSARRMFMHTFASSASRVNSESREHLASSNVTNCSPSGNPLCFCSYCGIGARRVDNPNVLTCPPVQASSPGSPSGSPAELVIDERDADNPQPARAPSNPPPCSTDSLVLLPSQSAAKEPVYKACYFNSLANVHAHESQNHGFENNSQIACPWCGHRLSCYKRHDLHFTIQHLRTHLRRHHLASWTMERKKRWDKRTADLPLCSCGSALLDSPLALASHCSAHLLARNPLLARQNCCSSNPYLTSGTSTSQPGQPDGIVVAVNSIENGSDTANPSDRTESSTKPTVTSCTRLTSGTIRFPTAFRSVLHPFPGAHIPCSVDVYKHLRFAEFPELDYYLSSAIAEPNQPFICPVCRSPTPTRWALTEHAFVEHWGVLCYICCSHIMHDSARPGAPIYSSRMHQPLVPSGHHLPTDTKLLSPTKIHPPEELSPHSVLSADVNNADPMNDKGNEDCTTTVNFWAHLFHCLQDRGRAVRRARRQTLEEAENGDCLVTHYPSMDFSDDHTVECDTTTVTRNQSQTKNLESQSVRGSPIVIASSPESPRSPDEKIGSPQPDDPGHEDEQHSDRPLSCSTLGTTPARASPLRIDCPDEADPELDTPTNPVVRPHSTDIVSDTAQAFHSGEDSAQPLHPPASFAKRRRLSIERSDVSPVSSLFSETSDIRPMDEGYFAPVKICVLCGEPQTPDTWDEHQLSHRNPHMTWNGLELSNPNRIVLAPRRTKVYRCYICNSRFVSRYSCRRHLTTTHGLDKTQVNWDLLSETTTTPAVSAPNETSQTRSGKVTNRSKPSAPRRRTLPSTAADAYSSVPDPTSSTRVHLLRSQTGATHKSVNPTEDCVTASTNGAQQQQYRCVQCAIHFMSQRSLTIHRLAAHGSSD</sequence>
<evidence type="ECO:0000256" key="2">
    <source>
        <dbReference type="ARBA" id="ARBA00022737"/>
    </source>
</evidence>
<feature type="compositionally biased region" description="Polar residues" evidence="6">
    <location>
        <begin position="2178"/>
        <end position="2202"/>
    </location>
</feature>
<evidence type="ECO:0000256" key="4">
    <source>
        <dbReference type="ARBA" id="ARBA00022833"/>
    </source>
</evidence>
<evidence type="ECO:0000256" key="3">
    <source>
        <dbReference type="ARBA" id="ARBA00022771"/>
    </source>
</evidence>
<feature type="region of interest" description="Disordered" evidence="6">
    <location>
        <begin position="919"/>
        <end position="958"/>
    </location>
</feature>
<feature type="region of interest" description="Disordered" evidence="6">
    <location>
        <begin position="970"/>
        <end position="992"/>
    </location>
</feature>
<dbReference type="InterPro" id="IPR013087">
    <property type="entry name" value="Znf_C2H2_type"/>
</dbReference>
<feature type="region of interest" description="Disordered" evidence="6">
    <location>
        <begin position="691"/>
        <end position="711"/>
    </location>
</feature>
<dbReference type="PROSITE" id="PS50157">
    <property type="entry name" value="ZINC_FINGER_C2H2_2"/>
    <property type="match status" value="3"/>
</dbReference>
<feature type="domain" description="C2H2-type" evidence="7">
    <location>
        <begin position="1363"/>
        <end position="1386"/>
    </location>
</feature>
<keyword evidence="4" id="KW-0862">Zinc</keyword>
<dbReference type="PROSITE" id="PS00028">
    <property type="entry name" value="ZINC_FINGER_C2H2_1"/>
    <property type="match status" value="3"/>
</dbReference>
<proteinExistence type="predicted"/>
<feature type="compositionally biased region" description="Polar residues" evidence="6">
    <location>
        <begin position="981"/>
        <end position="991"/>
    </location>
</feature>
<feature type="compositionally biased region" description="Low complexity" evidence="6">
    <location>
        <begin position="1187"/>
        <end position="1198"/>
    </location>
</feature>
<dbReference type="GO" id="GO:0008270">
    <property type="term" value="F:zinc ion binding"/>
    <property type="evidence" value="ECO:0007669"/>
    <property type="project" value="UniProtKB-KW"/>
</dbReference>
<dbReference type="SMART" id="SM00355">
    <property type="entry name" value="ZnF_C2H2"/>
    <property type="match status" value="9"/>
</dbReference>
<dbReference type="EMBL" id="JXXN02001818">
    <property type="protein sequence ID" value="THD24016.1"/>
    <property type="molecule type" value="Genomic_DNA"/>
</dbReference>
<feature type="compositionally biased region" description="Polar residues" evidence="6">
    <location>
        <begin position="1148"/>
        <end position="1173"/>
    </location>
</feature>
<feature type="compositionally biased region" description="Polar residues" evidence="6">
    <location>
        <begin position="1932"/>
        <end position="1946"/>
    </location>
</feature>
<feature type="domain" description="C2H2-type" evidence="7">
    <location>
        <begin position="2139"/>
        <end position="2167"/>
    </location>
</feature>
<feature type="region of interest" description="Disordered" evidence="6">
    <location>
        <begin position="1148"/>
        <end position="1212"/>
    </location>
</feature>
<keyword evidence="3 5" id="KW-0863">Zinc-finger</keyword>
<feature type="region of interest" description="Disordered" evidence="6">
    <location>
        <begin position="560"/>
        <end position="582"/>
    </location>
</feature>
<feature type="domain" description="C2H2-type" evidence="7">
    <location>
        <begin position="2264"/>
        <end position="2291"/>
    </location>
</feature>
<comment type="caution">
    <text evidence="8">The sequence shown here is derived from an EMBL/GenBank/DDBJ whole genome shotgun (WGS) entry which is preliminary data.</text>
</comment>
<keyword evidence="9" id="KW-1185">Reference proteome</keyword>
<evidence type="ECO:0000256" key="1">
    <source>
        <dbReference type="ARBA" id="ARBA00022723"/>
    </source>
</evidence>
<evidence type="ECO:0000256" key="6">
    <source>
        <dbReference type="SAM" id="MobiDB-lite"/>
    </source>
</evidence>
<reference evidence="8" key="1">
    <citation type="submission" date="2019-03" db="EMBL/GenBank/DDBJ databases">
        <title>Improved annotation for the trematode Fasciola hepatica.</title>
        <authorList>
            <person name="Choi Y.-J."/>
            <person name="Martin J."/>
            <person name="Mitreva M."/>
        </authorList>
    </citation>
    <scope>NUCLEOTIDE SEQUENCE [LARGE SCALE GENOMIC DNA]</scope>
</reference>
<dbReference type="PANTHER" id="PTHR24379">
    <property type="entry name" value="KRAB AND ZINC FINGER DOMAIN-CONTAINING"/>
    <property type="match status" value="1"/>
</dbReference>
<name>A0A4E0RA15_FASHE</name>
<feature type="region of interest" description="Disordered" evidence="6">
    <location>
        <begin position="2178"/>
        <end position="2246"/>
    </location>
</feature>
<evidence type="ECO:0000259" key="7">
    <source>
        <dbReference type="PROSITE" id="PS50157"/>
    </source>
</evidence>
<feature type="region of interest" description="Disordered" evidence="6">
    <location>
        <begin position="1932"/>
        <end position="2024"/>
    </location>
</feature>
<organism evidence="8 9">
    <name type="scientific">Fasciola hepatica</name>
    <name type="common">Liver fluke</name>
    <dbReference type="NCBI Taxonomy" id="6192"/>
    <lineage>
        <taxon>Eukaryota</taxon>
        <taxon>Metazoa</taxon>
        <taxon>Spiralia</taxon>
        <taxon>Lophotrochozoa</taxon>
        <taxon>Platyhelminthes</taxon>
        <taxon>Trematoda</taxon>
        <taxon>Digenea</taxon>
        <taxon>Plagiorchiida</taxon>
        <taxon>Echinostomata</taxon>
        <taxon>Echinostomatoidea</taxon>
        <taxon>Fasciolidae</taxon>
        <taxon>Fasciola</taxon>
    </lineage>
</organism>
<feature type="compositionally biased region" description="Polar residues" evidence="6">
    <location>
        <begin position="566"/>
        <end position="582"/>
    </location>
</feature>
<feature type="compositionally biased region" description="Polar residues" evidence="6">
    <location>
        <begin position="2223"/>
        <end position="2246"/>
    </location>
</feature>
<evidence type="ECO:0000313" key="8">
    <source>
        <dbReference type="EMBL" id="THD24016.1"/>
    </source>
</evidence>
<dbReference type="PANTHER" id="PTHR24379:SF121">
    <property type="entry name" value="C2H2-TYPE DOMAIN-CONTAINING PROTEIN"/>
    <property type="match status" value="1"/>
</dbReference>
<keyword evidence="1" id="KW-0479">Metal-binding</keyword>
<protein>
    <recommendedName>
        <fullName evidence="7">C2H2-type domain-containing protein</fullName>
    </recommendedName>
</protein>
<dbReference type="Proteomes" id="UP000230066">
    <property type="component" value="Unassembled WGS sequence"/>
</dbReference>
<feature type="compositionally biased region" description="Basic and acidic residues" evidence="6">
    <location>
        <begin position="1973"/>
        <end position="1984"/>
    </location>
</feature>
<evidence type="ECO:0000256" key="5">
    <source>
        <dbReference type="PROSITE-ProRule" id="PRU00042"/>
    </source>
</evidence>
<feature type="region of interest" description="Disordered" evidence="6">
    <location>
        <begin position="1684"/>
        <end position="1703"/>
    </location>
</feature>
<keyword evidence="2" id="KW-0677">Repeat</keyword>
<feature type="region of interest" description="Disordered" evidence="6">
    <location>
        <begin position="1313"/>
        <end position="1344"/>
    </location>
</feature>
<accession>A0A4E0RA15</accession>
<gene>
    <name evidence="8" type="ORF">D915_005197</name>
</gene>
<evidence type="ECO:0000313" key="9">
    <source>
        <dbReference type="Proteomes" id="UP000230066"/>
    </source>
</evidence>